<dbReference type="NCBIfam" id="TIGR02444">
    <property type="entry name" value="TIGR02444 family protein"/>
    <property type="match status" value="1"/>
</dbReference>
<accession>A0A512N5I9</accession>
<evidence type="ECO:0000313" key="2">
    <source>
        <dbReference type="Proteomes" id="UP000321058"/>
    </source>
</evidence>
<dbReference type="Pfam" id="PF09523">
    <property type="entry name" value="DUF2390"/>
    <property type="match status" value="1"/>
</dbReference>
<organism evidence="1 2">
    <name type="scientific">Reyranella soli</name>
    <dbReference type="NCBI Taxonomy" id="1230389"/>
    <lineage>
        <taxon>Bacteria</taxon>
        <taxon>Pseudomonadati</taxon>
        <taxon>Pseudomonadota</taxon>
        <taxon>Alphaproteobacteria</taxon>
        <taxon>Hyphomicrobiales</taxon>
        <taxon>Reyranellaceae</taxon>
        <taxon>Reyranella</taxon>
    </lineage>
</organism>
<protein>
    <recommendedName>
        <fullName evidence="3">TIGR02444 family protein</fullName>
    </recommendedName>
</protein>
<proteinExistence type="predicted"/>
<sequence>MSDFLPHPFWNFSLELYAGEGVAEACLDLQERRGCDVNILLFCCWLGASGRPTLTADRLRAILKASDAWQAEIVRPLRAVRRLLKDRPWPEAMPETVDAVRRRVADAELAAEHAEQIKLASLHSPPADRDRPVEKRLRAAVGNLGVYAVCLGVTPDAKDRAAVVSLMKGTFPMLTADEIVRVVG</sequence>
<name>A0A512N5I9_9HYPH</name>
<comment type="caution">
    <text evidence="1">The sequence shown here is derived from an EMBL/GenBank/DDBJ whole genome shotgun (WGS) entry which is preliminary data.</text>
</comment>
<dbReference type="EMBL" id="BKAJ01000029">
    <property type="protein sequence ID" value="GEP54249.1"/>
    <property type="molecule type" value="Genomic_DNA"/>
</dbReference>
<dbReference type="OrthoDB" id="7875767at2"/>
<dbReference type="InterPro" id="IPR012659">
    <property type="entry name" value="CHP02444"/>
</dbReference>
<gene>
    <name evidence="1" type="ORF">RSO01_14150</name>
</gene>
<dbReference type="Proteomes" id="UP000321058">
    <property type="component" value="Unassembled WGS sequence"/>
</dbReference>
<reference evidence="1 2" key="1">
    <citation type="submission" date="2019-07" db="EMBL/GenBank/DDBJ databases">
        <title>Whole genome shotgun sequence of Reyranella soli NBRC 108950.</title>
        <authorList>
            <person name="Hosoyama A."/>
            <person name="Uohara A."/>
            <person name="Ohji S."/>
            <person name="Ichikawa N."/>
        </authorList>
    </citation>
    <scope>NUCLEOTIDE SEQUENCE [LARGE SCALE GENOMIC DNA]</scope>
    <source>
        <strain evidence="1 2">NBRC 108950</strain>
    </source>
</reference>
<dbReference type="AlphaFoldDB" id="A0A512N5I9"/>
<evidence type="ECO:0008006" key="3">
    <source>
        <dbReference type="Google" id="ProtNLM"/>
    </source>
</evidence>
<keyword evidence="2" id="KW-1185">Reference proteome</keyword>
<evidence type="ECO:0000313" key="1">
    <source>
        <dbReference type="EMBL" id="GEP54249.1"/>
    </source>
</evidence>
<dbReference type="RefSeq" id="WP_147147629.1">
    <property type="nucleotide sequence ID" value="NZ_BKAJ01000029.1"/>
</dbReference>